<evidence type="ECO:0000313" key="3">
    <source>
        <dbReference type="Proteomes" id="UP000735302"/>
    </source>
</evidence>
<gene>
    <name evidence="2" type="ORF">PoB_002679100</name>
</gene>
<sequence>MNEALKALPKLRYLYQNFDNLTAAIGGIGCSAAAAAAAADGYYDEEKKKGQNDSGLTSREKNAQRAEADTFNPEMIHMPLELRVCIGRRSESITLCSGQLSERAGIEVLVC</sequence>
<dbReference type="AlphaFoldDB" id="A0AAV4A0L1"/>
<organism evidence="2 3">
    <name type="scientific">Plakobranchus ocellatus</name>
    <dbReference type="NCBI Taxonomy" id="259542"/>
    <lineage>
        <taxon>Eukaryota</taxon>
        <taxon>Metazoa</taxon>
        <taxon>Spiralia</taxon>
        <taxon>Lophotrochozoa</taxon>
        <taxon>Mollusca</taxon>
        <taxon>Gastropoda</taxon>
        <taxon>Heterobranchia</taxon>
        <taxon>Euthyneura</taxon>
        <taxon>Panpulmonata</taxon>
        <taxon>Sacoglossa</taxon>
        <taxon>Placobranchoidea</taxon>
        <taxon>Plakobranchidae</taxon>
        <taxon>Plakobranchus</taxon>
    </lineage>
</organism>
<reference evidence="2 3" key="1">
    <citation type="journal article" date="2021" name="Elife">
        <title>Chloroplast acquisition without the gene transfer in kleptoplastic sea slugs, Plakobranchus ocellatus.</title>
        <authorList>
            <person name="Maeda T."/>
            <person name="Takahashi S."/>
            <person name="Yoshida T."/>
            <person name="Shimamura S."/>
            <person name="Takaki Y."/>
            <person name="Nagai Y."/>
            <person name="Toyoda A."/>
            <person name="Suzuki Y."/>
            <person name="Arimoto A."/>
            <person name="Ishii H."/>
            <person name="Satoh N."/>
            <person name="Nishiyama T."/>
            <person name="Hasebe M."/>
            <person name="Maruyama T."/>
            <person name="Minagawa J."/>
            <person name="Obokata J."/>
            <person name="Shigenobu S."/>
        </authorList>
    </citation>
    <scope>NUCLEOTIDE SEQUENCE [LARGE SCALE GENOMIC DNA]</scope>
</reference>
<evidence type="ECO:0000313" key="2">
    <source>
        <dbReference type="EMBL" id="GFO00286.1"/>
    </source>
</evidence>
<name>A0AAV4A0L1_9GAST</name>
<dbReference type="Proteomes" id="UP000735302">
    <property type="component" value="Unassembled WGS sequence"/>
</dbReference>
<dbReference type="PROSITE" id="PS51257">
    <property type="entry name" value="PROKAR_LIPOPROTEIN"/>
    <property type="match status" value="1"/>
</dbReference>
<keyword evidence="3" id="KW-1185">Reference proteome</keyword>
<feature type="compositionally biased region" description="Basic and acidic residues" evidence="1">
    <location>
        <begin position="58"/>
        <end position="68"/>
    </location>
</feature>
<feature type="region of interest" description="Disordered" evidence="1">
    <location>
        <begin position="46"/>
        <end position="70"/>
    </location>
</feature>
<evidence type="ECO:0000256" key="1">
    <source>
        <dbReference type="SAM" id="MobiDB-lite"/>
    </source>
</evidence>
<dbReference type="EMBL" id="BLXT01003068">
    <property type="protein sequence ID" value="GFO00286.1"/>
    <property type="molecule type" value="Genomic_DNA"/>
</dbReference>
<accession>A0AAV4A0L1</accession>
<protein>
    <submittedName>
        <fullName evidence="2">Uncharacterized protein</fullName>
    </submittedName>
</protein>
<proteinExistence type="predicted"/>
<comment type="caution">
    <text evidence="2">The sequence shown here is derived from an EMBL/GenBank/DDBJ whole genome shotgun (WGS) entry which is preliminary data.</text>
</comment>